<evidence type="ECO:0000256" key="1">
    <source>
        <dbReference type="SAM" id="MobiDB-lite"/>
    </source>
</evidence>
<feature type="non-terminal residue" evidence="2">
    <location>
        <position position="171"/>
    </location>
</feature>
<sequence>SPTPPPLPPTPSTTSVTTVRQRDSITIETLRDMLTSLREQTTALWEGQVSTNHMLDKLRETRSGPLDTTEFNDQFWAIKVLLRQLIDRRVETERPVHIQPPSESISDVGTDVDAEDFQQRWQDWTRLLRDRVPLAAPQPRRVRGNLDDELLALLQAPPPPAPTGVQPPPAL</sequence>
<reference evidence="2 3" key="1">
    <citation type="submission" date="2014-04" db="EMBL/GenBank/DDBJ databases">
        <authorList>
            <consortium name="DOE Joint Genome Institute"/>
            <person name="Kuo A."/>
            <person name="Ruytinx J."/>
            <person name="Rineau F."/>
            <person name="Colpaert J."/>
            <person name="Kohler A."/>
            <person name="Nagy L.G."/>
            <person name="Floudas D."/>
            <person name="Copeland A."/>
            <person name="Barry K.W."/>
            <person name="Cichocki N."/>
            <person name="Veneault-Fourrey C."/>
            <person name="LaButti K."/>
            <person name="Lindquist E.A."/>
            <person name="Lipzen A."/>
            <person name="Lundell T."/>
            <person name="Morin E."/>
            <person name="Murat C."/>
            <person name="Sun H."/>
            <person name="Tunlid A."/>
            <person name="Henrissat B."/>
            <person name="Grigoriev I.V."/>
            <person name="Hibbett D.S."/>
            <person name="Martin F."/>
            <person name="Nordberg H.P."/>
            <person name="Cantor M.N."/>
            <person name="Hua S.X."/>
        </authorList>
    </citation>
    <scope>NUCLEOTIDE SEQUENCE [LARGE SCALE GENOMIC DNA]</scope>
    <source>
        <strain evidence="2 3">UH-Slu-Lm8-n1</strain>
    </source>
</reference>
<feature type="non-terminal residue" evidence="2">
    <location>
        <position position="1"/>
    </location>
</feature>
<dbReference type="AlphaFoldDB" id="A0A0D0AWI2"/>
<accession>A0A0D0AWI2</accession>
<organism evidence="2 3">
    <name type="scientific">Suillus luteus UH-Slu-Lm8-n1</name>
    <dbReference type="NCBI Taxonomy" id="930992"/>
    <lineage>
        <taxon>Eukaryota</taxon>
        <taxon>Fungi</taxon>
        <taxon>Dikarya</taxon>
        <taxon>Basidiomycota</taxon>
        <taxon>Agaricomycotina</taxon>
        <taxon>Agaricomycetes</taxon>
        <taxon>Agaricomycetidae</taxon>
        <taxon>Boletales</taxon>
        <taxon>Suillineae</taxon>
        <taxon>Suillaceae</taxon>
        <taxon>Suillus</taxon>
    </lineage>
</organism>
<reference evidence="3" key="2">
    <citation type="submission" date="2015-01" db="EMBL/GenBank/DDBJ databases">
        <title>Evolutionary Origins and Diversification of the Mycorrhizal Mutualists.</title>
        <authorList>
            <consortium name="DOE Joint Genome Institute"/>
            <consortium name="Mycorrhizal Genomics Consortium"/>
            <person name="Kohler A."/>
            <person name="Kuo A."/>
            <person name="Nagy L.G."/>
            <person name="Floudas D."/>
            <person name="Copeland A."/>
            <person name="Barry K.W."/>
            <person name="Cichocki N."/>
            <person name="Veneault-Fourrey C."/>
            <person name="LaButti K."/>
            <person name="Lindquist E.A."/>
            <person name="Lipzen A."/>
            <person name="Lundell T."/>
            <person name="Morin E."/>
            <person name="Murat C."/>
            <person name="Riley R."/>
            <person name="Ohm R."/>
            <person name="Sun H."/>
            <person name="Tunlid A."/>
            <person name="Henrissat B."/>
            <person name="Grigoriev I.V."/>
            <person name="Hibbett D.S."/>
            <person name="Martin F."/>
        </authorList>
    </citation>
    <scope>NUCLEOTIDE SEQUENCE [LARGE SCALE GENOMIC DNA]</scope>
    <source>
        <strain evidence="3">UH-Slu-Lm8-n1</strain>
    </source>
</reference>
<gene>
    <name evidence="2" type="ORF">CY34DRAFT_776262</name>
</gene>
<dbReference type="Proteomes" id="UP000054485">
    <property type="component" value="Unassembled WGS sequence"/>
</dbReference>
<dbReference type="STRING" id="930992.A0A0D0AWI2"/>
<dbReference type="HOGENOM" id="CLU_1566698_0_0_1"/>
<evidence type="ECO:0000313" key="2">
    <source>
        <dbReference type="EMBL" id="KIK46016.1"/>
    </source>
</evidence>
<protein>
    <submittedName>
        <fullName evidence="2">Uncharacterized protein</fullName>
    </submittedName>
</protein>
<dbReference type="InParanoid" id="A0A0D0AWI2"/>
<feature type="compositionally biased region" description="Pro residues" evidence="1">
    <location>
        <begin position="1"/>
        <end position="11"/>
    </location>
</feature>
<evidence type="ECO:0000313" key="3">
    <source>
        <dbReference type="Proteomes" id="UP000054485"/>
    </source>
</evidence>
<dbReference type="OrthoDB" id="2507336at2759"/>
<name>A0A0D0AWI2_9AGAM</name>
<keyword evidence="3" id="KW-1185">Reference proteome</keyword>
<feature type="region of interest" description="Disordered" evidence="1">
    <location>
        <begin position="1"/>
        <end position="20"/>
    </location>
</feature>
<proteinExistence type="predicted"/>
<dbReference type="EMBL" id="KN835164">
    <property type="protein sequence ID" value="KIK46016.1"/>
    <property type="molecule type" value="Genomic_DNA"/>
</dbReference>